<reference evidence="2" key="2">
    <citation type="submission" date="2020-10" db="EMBL/GenBank/DDBJ databases">
        <authorList>
            <consortium name="NCBI Pathogen Detection Project"/>
        </authorList>
    </citation>
    <scope>NUCLEOTIDE SEQUENCE</scope>
    <source>
        <strain evidence="2">Morganella morganii ARLG-3209</strain>
    </source>
</reference>
<dbReference type="EMBL" id="DACSWI010000001">
    <property type="protein sequence ID" value="HAT3807539.1"/>
    <property type="molecule type" value="Genomic_DNA"/>
</dbReference>
<feature type="signal peptide" evidence="1">
    <location>
        <begin position="1"/>
        <end position="19"/>
    </location>
</feature>
<feature type="chain" id="PRO_5042853573" evidence="1">
    <location>
        <begin position="20"/>
        <end position="111"/>
    </location>
</feature>
<protein>
    <submittedName>
        <fullName evidence="2">Uncharacterized protein</fullName>
    </submittedName>
</protein>
<evidence type="ECO:0000256" key="1">
    <source>
        <dbReference type="SAM" id="SignalP"/>
    </source>
</evidence>
<sequence length="111" mass="12569">MKRVTLILLAVAISASASASNRSLDDFFKKNPELQKNTAIRAAIISQAEEAAIEDESVTAPKNIKRRVWDNGYAYAVSAMMDLRIFCEDNIFDMYLLTIEDCDIIQQYEEN</sequence>
<dbReference type="Proteomes" id="UP000865968">
    <property type="component" value="Unassembled WGS sequence"/>
</dbReference>
<dbReference type="AlphaFoldDB" id="A0AAN5MDX5"/>
<accession>A0AAN5MDX5</accession>
<organism evidence="2 3">
    <name type="scientific">Morganella morganii</name>
    <name type="common">Proteus morganii</name>
    <dbReference type="NCBI Taxonomy" id="582"/>
    <lineage>
        <taxon>Bacteria</taxon>
        <taxon>Pseudomonadati</taxon>
        <taxon>Pseudomonadota</taxon>
        <taxon>Gammaproteobacteria</taxon>
        <taxon>Enterobacterales</taxon>
        <taxon>Morganellaceae</taxon>
        <taxon>Morganella</taxon>
    </lineage>
</organism>
<proteinExistence type="predicted"/>
<evidence type="ECO:0000313" key="2">
    <source>
        <dbReference type="EMBL" id="HAT3807539.1"/>
    </source>
</evidence>
<keyword evidence="1" id="KW-0732">Signal</keyword>
<comment type="caution">
    <text evidence="2">The sequence shown here is derived from an EMBL/GenBank/DDBJ whole genome shotgun (WGS) entry which is preliminary data.</text>
</comment>
<gene>
    <name evidence="2" type="ORF">I8608_000329</name>
</gene>
<reference evidence="2" key="1">
    <citation type="journal article" date="2018" name="Genome Biol.">
        <title>SKESA: strategic k-mer extension for scrupulous assemblies.</title>
        <authorList>
            <person name="Souvorov A."/>
            <person name="Agarwala R."/>
            <person name="Lipman D.J."/>
        </authorList>
    </citation>
    <scope>NUCLEOTIDE SEQUENCE</scope>
    <source>
        <strain evidence="2">Morganella morganii ARLG-3209</strain>
    </source>
</reference>
<name>A0AAN5MDX5_MORMO</name>
<evidence type="ECO:0000313" key="3">
    <source>
        <dbReference type="Proteomes" id="UP000865968"/>
    </source>
</evidence>